<gene>
    <name evidence="7" type="ORF">A9D14_14695</name>
    <name evidence="8" type="ORF">H4O24_18430</name>
</gene>
<feature type="transmembrane region" description="Helical" evidence="5">
    <location>
        <begin position="57"/>
        <end position="73"/>
    </location>
</feature>
<comment type="cofactor">
    <cofactor evidence="1">
        <name>pyrroloquinoline quinone</name>
        <dbReference type="ChEBI" id="CHEBI:58442"/>
    </cofactor>
</comment>
<dbReference type="InterPro" id="IPR011047">
    <property type="entry name" value="Quinoprotein_ADH-like_sf"/>
</dbReference>
<dbReference type="Gene3D" id="2.140.10.10">
    <property type="entry name" value="Quinoprotein alcohol dehydrogenase-like superfamily"/>
    <property type="match status" value="2"/>
</dbReference>
<evidence type="ECO:0000256" key="4">
    <source>
        <dbReference type="SAM" id="MobiDB-lite"/>
    </source>
</evidence>
<evidence type="ECO:0000256" key="1">
    <source>
        <dbReference type="ARBA" id="ARBA00001931"/>
    </source>
</evidence>
<reference evidence="7 9" key="1">
    <citation type="submission" date="2017-01" db="EMBL/GenBank/DDBJ databases">
        <title>Complete genome sequence of esterase-producing bacterium Croceicoccus marinus E4A9.</title>
        <authorList>
            <person name="Wu Y.-H."/>
            <person name="Cheng H."/>
            <person name="Xu L."/>
            <person name="Huo Y.-Y."/>
            <person name="Wang C.-S."/>
            <person name="Xu X.-W."/>
        </authorList>
    </citation>
    <scope>NUCLEOTIDE SEQUENCE [LARGE SCALE GENOMIC DNA]</scope>
    <source>
        <strain evidence="7 9">E4A9</strain>
        <plasmid evidence="7">pCME4A9I</plasmid>
        <plasmid evidence="9">Plasmid pcme4a9i</plasmid>
    </source>
</reference>
<geneLocation type="plasmid" evidence="8 10">
    <name>plas1</name>
</geneLocation>
<evidence type="ECO:0000313" key="7">
    <source>
        <dbReference type="EMBL" id="ARU17630.1"/>
    </source>
</evidence>
<dbReference type="PANTHER" id="PTHR32303">
    <property type="entry name" value="QUINOPROTEIN ALCOHOL DEHYDROGENASE (CYTOCHROME C)"/>
    <property type="match status" value="1"/>
</dbReference>
<feature type="transmembrane region" description="Helical" evidence="5">
    <location>
        <begin position="7"/>
        <end position="28"/>
    </location>
</feature>
<dbReference type="STRING" id="450378.GCA_001661675_02953"/>
<dbReference type="SMART" id="SM00564">
    <property type="entry name" value="PQQ"/>
    <property type="match status" value="6"/>
</dbReference>
<keyword evidence="7" id="KW-0614">Plasmid</keyword>
<dbReference type="GO" id="GO:0048038">
    <property type="term" value="F:quinone binding"/>
    <property type="evidence" value="ECO:0007669"/>
    <property type="project" value="InterPro"/>
</dbReference>
<feature type="transmembrane region" description="Helical" evidence="5">
    <location>
        <begin position="34"/>
        <end position="50"/>
    </location>
</feature>
<organism evidence="7 9">
    <name type="scientific">Croceicoccus marinus</name>
    <dbReference type="NCBI Taxonomy" id="450378"/>
    <lineage>
        <taxon>Bacteria</taxon>
        <taxon>Pseudomonadati</taxon>
        <taxon>Pseudomonadota</taxon>
        <taxon>Alphaproteobacteria</taxon>
        <taxon>Sphingomonadales</taxon>
        <taxon>Erythrobacteraceae</taxon>
        <taxon>Croceicoccus</taxon>
    </lineage>
</organism>
<comment type="similarity">
    <text evidence="2">Belongs to the bacterial PQQ dehydrogenase family.</text>
</comment>
<dbReference type="InterPro" id="IPR018391">
    <property type="entry name" value="PQQ_b-propeller_rpt"/>
</dbReference>
<dbReference type="Proteomes" id="UP000515297">
    <property type="component" value="Plasmid plas1"/>
</dbReference>
<evidence type="ECO:0000313" key="9">
    <source>
        <dbReference type="Proteomes" id="UP000195807"/>
    </source>
</evidence>
<evidence type="ECO:0000256" key="2">
    <source>
        <dbReference type="ARBA" id="ARBA00008156"/>
    </source>
</evidence>
<feature type="transmembrane region" description="Helical" evidence="5">
    <location>
        <begin position="79"/>
        <end position="101"/>
    </location>
</feature>
<geneLocation type="plasmid" evidence="7">
    <name>pCME4A9I</name>
</geneLocation>
<feature type="transmembrane region" description="Helical" evidence="5">
    <location>
        <begin position="113"/>
        <end position="134"/>
    </location>
</feature>
<geneLocation type="plasmid" evidence="9">
    <name>pcme4a9i</name>
</geneLocation>
<proteinExistence type="inferred from homology"/>
<evidence type="ECO:0000313" key="8">
    <source>
        <dbReference type="EMBL" id="QNE07016.1"/>
    </source>
</evidence>
<feature type="region of interest" description="Disordered" evidence="4">
    <location>
        <begin position="496"/>
        <end position="519"/>
    </location>
</feature>
<keyword evidence="5" id="KW-0812">Transmembrane</keyword>
<dbReference type="KEGG" id="cman:A9D14_14695"/>
<keyword evidence="5" id="KW-1133">Transmembrane helix</keyword>
<dbReference type="GO" id="GO:0016020">
    <property type="term" value="C:membrane"/>
    <property type="evidence" value="ECO:0007669"/>
    <property type="project" value="InterPro"/>
</dbReference>
<dbReference type="SUPFAM" id="SSF50998">
    <property type="entry name" value="Quinoprotein alcohol dehydrogenase-like"/>
    <property type="match status" value="1"/>
</dbReference>
<dbReference type="InterPro" id="IPR002372">
    <property type="entry name" value="PQQ_rpt_dom"/>
</dbReference>
<keyword evidence="9" id="KW-1185">Reference proteome</keyword>
<evidence type="ECO:0000256" key="5">
    <source>
        <dbReference type="SAM" id="Phobius"/>
    </source>
</evidence>
<keyword evidence="5" id="KW-0472">Membrane</keyword>
<dbReference type="Proteomes" id="UP000195807">
    <property type="component" value="Plasmid pCME4A9I"/>
</dbReference>
<accession>A0A1Z1FFX2</accession>
<evidence type="ECO:0000256" key="3">
    <source>
        <dbReference type="ARBA" id="ARBA00023002"/>
    </source>
</evidence>
<dbReference type="EMBL" id="CP019603">
    <property type="protein sequence ID" value="ARU17630.1"/>
    <property type="molecule type" value="Genomic_DNA"/>
</dbReference>
<evidence type="ECO:0000259" key="6">
    <source>
        <dbReference type="Pfam" id="PF01011"/>
    </source>
</evidence>
<feature type="domain" description="Pyrrolo-quinoline quinone repeat" evidence="6">
    <location>
        <begin position="159"/>
        <end position="753"/>
    </location>
</feature>
<name>A0A1Z1FFX2_9SPHN</name>
<dbReference type="EMBL" id="CP060053">
    <property type="protein sequence ID" value="QNE07016.1"/>
    <property type="molecule type" value="Genomic_DNA"/>
</dbReference>
<keyword evidence="3 8" id="KW-0560">Oxidoreductase</keyword>
<reference evidence="8 10" key="2">
    <citation type="submission" date="2020-08" db="EMBL/GenBank/DDBJ databases">
        <authorList>
            <person name="Liu G."/>
            <person name="Sun C."/>
        </authorList>
    </citation>
    <scope>NUCLEOTIDE SEQUENCE [LARGE SCALE GENOMIC DNA]</scope>
    <source>
        <strain evidence="8 10">OT19</strain>
        <plasmid evidence="8 10">plas1</plasmid>
    </source>
</reference>
<sequence length="787" mass="84653">MTWLNRLLAILVLLLGISLIWIGAQLLLAGGSPYYVAGGLAFIAVAGLLWRQSARALYVYAAIWTLSLAWSVWEAGFAFWPLLGRMGLLTVIGIWLLTPWVRRSLGVVPVTRISGGMLGVALLGLLAGLSWTFWNDRITGGTDLAGLAGAPASARDGEWHHYGNLQAGRRFSPLDQITPANVGALQEVWRYSTGREPNGQPAPFQATPLMVDDRLYVCTGYNDVIALDPESGKQIWRFEAHADATGVFGQTCRGVTYFAAPDAAAGESCAARIYTATIDSRLIALDPQTGQPCTDFGKEGEVDLLRGMSKAPTGYYHVSSPPTLVSGKLVIGGWVTDGQMVGEPSGVIRAYDAITGKLAWAWDMGAPDRMGEPAPGETYTPGTPNSWSVMSADEELGMVYVPMGNATPDYTGLHRTPEMERYSTSVVALDAETGRPRWHFQTAHHDIWDYDVGSQPVLFDLPDGRPALLQPTKRGELFMLDRRTGEPIAEVAELPVTPSKADGDRASPTQPFSVGLPSFEGPRPSERSMWGMALVDQAWCRLKFRQARFDGHMTPIETDRASIIWPGSLGGNNWGSIAVDPVQGIAFVNSSHVLNYNRLIPREEADRIGLKPVAVPSYENVAGPVAQTGTPYAASVAPFLSLLVAPCTEPPYGLVSAVDLVSGKLLWQKPFGTARDSGPLMMPLGIPIPMGVPNIGGGVVTGSGLAFIGATQEHMIRAYELRSGKELWHGRLPAGGNATPMTYWSDRSGRQFVVIAAGGHGGILSGYSNELIAYALPQGTRVQGEKK</sequence>
<dbReference type="Pfam" id="PF01011">
    <property type="entry name" value="PQQ"/>
    <property type="match status" value="1"/>
</dbReference>
<dbReference type="OrthoDB" id="9794322at2"/>
<dbReference type="GO" id="GO:0008876">
    <property type="term" value="F:quinoprotein glucose dehydrogenase activity"/>
    <property type="evidence" value="ECO:0007669"/>
    <property type="project" value="TreeGrafter"/>
</dbReference>
<dbReference type="PANTHER" id="PTHR32303:SF4">
    <property type="entry name" value="QUINOPROTEIN GLUCOSE DEHYDROGENASE"/>
    <property type="match status" value="1"/>
</dbReference>
<protein>
    <submittedName>
        <fullName evidence="7">Membrane-bound PQQ-dependent dehydrogenase, glucose/quinate/shikimate family</fullName>
        <ecNumber evidence="8">1.1.-.-</ecNumber>
    </submittedName>
</protein>
<evidence type="ECO:0000313" key="10">
    <source>
        <dbReference type="Proteomes" id="UP000515297"/>
    </source>
</evidence>
<dbReference type="NCBIfam" id="TIGR03074">
    <property type="entry name" value="PQQ_membr_DH"/>
    <property type="match status" value="1"/>
</dbReference>
<dbReference type="InterPro" id="IPR017511">
    <property type="entry name" value="PQQ_mDH"/>
</dbReference>
<dbReference type="AlphaFoldDB" id="A0A1Z1FFX2"/>
<dbReference type="EC" id="1.1.-.-" evidence="8"/>
<dbReference type="CDD" id="cd10280">
    <property type="entry name" value="PQQ_mGDH"/>
    <property type="match status" value="1"/>
</dbReference>